<name>A0AAE0NE64_9PEZI</name>
<keyword evidence="2" id="KW-1185">Reference proteome</keyword>
<evidence type="ECO:0000313" key="1">
    <source>
        <dbReference type="EMBL" id="KAK3379906.1"/>
    </source>
</evidence>
<proteinExistence type="predicted"/>
<dbReference type="EMBL" id="JAULSN010000002">
    <property type="protein sequence ID" value="KAK3379906.1"/>
    <property type="molecule type" value="Genomic_DNA"/>
</dbReference>
<sequence length="185" mass="20298">MPSDILPGDVVAVESNSKGYLFYVDSKNRLAYLLGPGAGSKNSDFEVHLIKDRADEPVYVNPDVTQIAAISWVNPTNDREIRVYYSAKSTKYLSEFYLTNEGKSSDGKWVKGALQAGNKFQVKAGSSISATVTRSFDGKPTGIKVYAAEDGKANQYDLPTISLFKTEFGDKWENPVIITSYVAGF</sequence>
<dbReference type="AlphaFoldDB" id="A0AAE0NE64"/>
<reference evidence="1" key="2">
    <citation type="submission" date="2023-06" db="EMBL/GenBank/DDBJ databases">
        <authorList>
            <consortium name="Lawrence Berkeley National Laboratory"/>
            <person name="Haridas S."/>
            <person name="Hensen N."/>
            <person name="Bonometti L."/>
            <person name="Westerberg I."/>
            <person name="Brannstrom I.O."/>
            <person name="Guillou S."/>
            <person name="Cros-Aarteil S."/>
            <person name="Calhoun S."/>
            <person name="Kuo A."/>
            <person name="Mondo S."/>
            <person name="Pangilinan J."/>
            <person name="Riley R."/>
            <person name="Labutti K."/>
            <person name="Andreopoulos B."/>
            <person name="Lipzen A."/>
            <person name="Chen C."/>
            <person name="Yanf M."/>
            <person name="Daum C."/>
            <person name="Ng V."/>
            <person name="Clum A."/>
            <person name="Steindorff A."/>
            <person name="Ohm R."/>
            <person name="Martin F."/>
            <person name="Silar P."/>
            <person name="Natvig D."/>
            <person name="Lalanne C."/>
            <person name="Gautier V."/>
            <person name="Ament-Velasquez S.L."/>
            <person name="Kruys A."/>
            <person name="Hutchinson M.I."/>
            <person name="Powell A.J."/>
            <person name="Barry K."/>
            <person name="Miller A.N."/>
            <person name="Grigoriev I.V."/>
            <person name="Debuchy R."/>
            <person name="Gladieux P."/>
            <person name="Thoren M.H."/>
            <person name="Johannesson H."/>
        </authorList>
    </citation>
    <scope>NUCLEOTIDE SEQUENCE</scope>
    <source>
        <strain evidence="1">CBS 958.72</strain>
    </source>
</reference>
<organism evidence="1 2">
    <name type="scientific">Lasiosphaeria ovina</name>
    <dbReference type="NCBI Taxonomy" id="92902"/>
    <lineage>
        <taxon>Eukaryota</taxon>
        <taxon>Fungi</taxon>
        <taxon>Dikarya</taxon>
        <taxon>Ascomycota</taxon>
        <taxon>Pezizomycotina</taxon>
        <taxon>Sordariomycetes</taxon>
        <taxon>Sordariomycetidae</taxon>
        <taxon>Sordariales</taxon>
        <taxon>Lasiosphaeriaceae</taxon>
        <taxon>Lasiosphaeria</taxon>
    </lineage>
</organism>
<evidence type="ECO:0000313" key="2">
    <source>
        <dbReference type="Proteomes" id="UP001287356"/>
    </source>
</evidence>
<gene>
    <name evidence="1" type="ORF">B0T24DRAFT_663988</name>
</gene>
<evidence type="ECO:0008006" key="3">
    <source>
        <dbReference type="Google" id="ProtNLM"/>
    </source>
</evidence>
<reference evidence="1" key="1">
    <citation type="journal article" date="2023" name="Mol. Phylogenet. Evol.">
        <title>Genome-scale phylogeny and comparative genomics of the fungal order Sordariales.</title>
        <authorList>
            <person name="Hensen N."/>
            <person name="Bonometti L."/>
            <person name="Westerberg I."/>
            <person name="Brannstrom I.O."/>
            <person name="Guillou S."/>
            <person name="Cros-Aarteil S."/>
            <person name="Calhoun S."/>
            <person name="Haridas S."/>
            <person name="Kuo A."/>
            <person name="Mondo S."/>
            <person name="Pangilinan J."/>
            <person name="Riley R."/>
            <person name="LaButti K."/>
            <person name="Andreopoulos B."/>
            <person name="Lipzen A."/>
            <person name="Chen C."/>
            <person name="Yan M."/>
            <person name="Daum C."/>
            <person name="Ng V."/>
            <person name="Clum A."/>
            <person name="Steindorff A."/>
            <person name="Ohm R.A."/>
            <person name="Martin F."/>
            <person name="Silar P."/>
            <person name="Natvig D.O."/>
            <person name="Lalanne C."/>
            <person name="Gautier V."/>
            <person name="Ament-Velasquez S.L."/>
            <person name="Kruys A."/>
            <person name="Hutchinson M.I."/>
            <person name="Powell A.J."/>
            <person name="Barry K."/>
            <person name="Miller A.N."/>
            <person name="Grigoriev I.V."/>
            <person name="Debuchy R."/>
            <person name="Gladieux P."/>
            <person name="Hiltunen Thoren M."/>
            <person name="Johannesson H."/>
        </authorList>
    </citation>
    <scope>NUCLEOTIDE SEQUENCE</scope>
    <source>
        <strain evidence="1">CBS 958.72</strain>
    </source>
</reference>
<dbReference type="Proteomes" id="UP001287356">
    <property type="component" value="Unassembled WGS sequence"/>
</dbReference>
<protein>
    <recommendedName>
        <fullName evidence="3">Fucose-specific lectin</fullName>
    </recommendedName>
</protein>
<dbReference type="Gene3D" id="2.120.10.70">
    <property type="entry name" value="Fucose-specific lectin"/>
    <property type="match status" value="1"/>
</dbReference>
<accession>A0AAE0NE64</accession>
<comment type="caution">
    <text evidence="1">The sequence shown here is derived from an EMBL/GenBank/DDBJ whole genome shotgun (WGS) entry which is preliminary data.</text>
</comment>